<evidence type="ECO:0000313" key="2">
    <source>
        <dbReference type="EMBL" id="VVP32222.1"/>
    </source>
</evidence>
<dbReference type="EMBL" id="CABVIH010000023">
    <property type="protein sequence ID" value="VVP32222.1"/>
    <property type="molecule type" value="Genomic_DNA"/>
</dbReference>
<keyword evidence="1" id="KW-0472">Membrane</keyword>
<keyword evidence="1" id="KW-1133">Transmembrane helix</keyword>
<evidence type="ECO:0000313" key="3">
    <source>
        <dbReference type="Proteomes" id="UP000375525"/>
    </source>
</evidence>
<dbReference type="Proteomes" id="UP000375525">
    <property type="component" value="Unassembled WGS sequence"/>
</dbReference>
<accession>A0A5E7N5B1</accession>
<proteinExistence type="predicted"/>
<protein>
    <submittedName>
        <fullName evidence="2">Uncharacterized protein</fullName>
    </submittedName>
</protein>
<dbReference type="RefSeq" id="WP_150781452.1">
    <property type="nucleotide sequence ID" value="NZ_CABVIH010000023.1"/>
</dbReference>
<dbReference type="AlphaFoldDB" id="A0A5E7N5B1"/>
<sequence length="93" mass="10347">MHEKLHFAVGLLTMARPTSMSLIPVNEAGRLVLGSVGFVALNWMNAWVTALAPLLALPLVYGVASWRLSFGSQHFQWVDLLIWLLIAPQYLNC</sequence>
<dbReference type="OrthoDB" id="8774202at2"/>
<name>A0A5E7N5B1_PSEFL</name>
<feature type="transmembrane region" description="Helical" evidence="1">
    <location>
        <begin position="45"/>
        <end position="63"/>
    </location>
</feature>
<keyword evidence="1" id="KW-0812">Transmembrane</keyword>
<organism evidence="2 3">
    <name type="scientific">Pseudomonas fluorescens</name>
    <dbReference type="NCBI Taxonomy" id="294"/>
    <lineage>
        <taxon>Bacteria</taxon>
        <taxon>Pseudomonadati</taxon>
        <taxon>Pseudomonadota</taxon>
        <taxon>Gammaproteobacteria</taxon>
        <taxon>Pseudomonadales</taxon>
        <taxon>Pseudomonadaceae</taxon>
        <taxon>Pseudomonas</taxon>
    </lineage>
</organism>
<evidence type="ECO:0000256" key="1">
    <source>
        <dbReference type="SAM" id="Phobius"/>
    </source>
</evidence>
<gene>
    <name evidence="2" type="ORF">PS880_04401</name>
</gene>
<reference evidence="2 3" key="1">
    <citation type="submission" date="2019-09" db="EMBL/GenBank/DDBJ databases">
        <authorList>
            <person name="Chandra G."/>
            <person name="Truman W A."/>
        </authorList>
    </citation>
    <scope>NUCLEOTIDE SEQUENCE [LARGE SCALE GENOMIC DNA]</scope>
    <source>
        <strain evidence="2">PS880</strain>
    </source>
</reference>